<dbReference type="Pfam" id="PF13620">
    <property type="entry name" value="CarboxypepD_reg"/>
    <property type="match status" value="1"/>
</dbReference>
<reference evidence="2" key="1">
    <citation type="journal article" date="2014" name="Front. Microbiol.">
        <title>High frequency of phylogenetically diverse reductive dehalogenase-homologous genes in deep subseafloor sedimentary metagenomes.</title>
        <authorList>
            <person name="Kawai M."/>
            <person name="Futagami T."/>
            <person name="Toyoda A."/>
            <person name="Takaki Y."/>
            <person name="Nishi S."/>
            <person name="Hori S."/>
            <person name="Arai W."/>
            <person name="Tsubouchi T."/>
            <person name="Morono Y."/>
            <person name="Uchiyama I."/>
            <person name="Ito T."/>
            <person name="Fujiyama A."/>
            <person name="Inagaki F."/>
            <person name="Takami H."/>
        </authorList>
    </citation>
    <scope>NUCLEOTIDE SEQUENCE</scope>
    <source>
        <strain evidence="2">Expedition CK06-06</strain>
    </source>
</reference>
<comment type="caution">
    <text evidence="2">The sequence shown here is derived from an EMBL/GenBank/DDBJ whole genome shotgun (WGS) entry which is preliminary data.</text>
</comment>
<dbReference type="Pfam" id="PF25183">
    <property type="entry name" value="OMP_b-brl_4"/>
    <property type="match status" value="1"/>
</dbReference>
<evidence type="ECO:0000313" key="2">
    <source>
        <dbReference type="EMBL" id="GAG56138.1"/>
    </source>
</evidence>
<dbReference type="InterPro" id="IPR037066">
    <property type="entry name" value="Plug_dom_sf"/>
</dbReference>
<dbReference type="EMBL" id="BART01000773">
    <property type="protein sequence ID" value="GAG56138.1"/>
    <property type="molecule type" value="Genomic_DNA"/>
</dbReference>
<sequence length="260" mass="28717">LIGGDRVKITDAEGKYRFVALQVGTYTLNVKLSGFTPQMQSDLRLSIGRTLTVDFTLEIGSLEEEVTVIATAPIIDVRDSATVTTIIKTEFLQKLPNRGVEGALSMTAGVTQRSAFGAATSNSNNFLINGVKVNSPEAGESGMSPSYDSIEEINVMGIGSPAEYGGFSGAIVNTVMKSGGNDFHGMANFYLRSPKLHSTNWDDYPYLMRRYWDESYDANFNLGGPVVQDKLWFFAEGSYEYWQLHIDDFDHFYILNLDPP</sequence>
<dbReference type="SUPFAM" id="SSF49464">
    <property type="entry name" value="Carboxypeptidase regulatory domain-like"/>
    <property type="match status" value="1"/>
</dbReference>
<dbReference type="InterPro" id="IPR057601">
    <property type="entry name" value="Oar-like_b-barrel"/>
</dbReference>
<name>X0Z6Z2_9ZZZZ</name>
<protein>
    <recommendedName>
        <fullName evidence="1">TonB-dependent transporter Oar-like beta-barrel domain-containing protein</fullName>
    </recommendedName>
</protein>
<accession>X0Z6Z2</accession>
<proteinExistence type="predicted"/>
<gene>
    <name evidence="2" type="ORF">S01H4_03228</name>
</gene>
<feature type="non-terminal residue" evidence="2">
    <location>
        <position position="1"/>
    </location>
</feature>
<dbReference type="InterPro" id="IPR008969">
    <property type="entry name" value="CarboxyPept-like_regulatory"/>
</dbReference>
<dbReference type="InterPro" id="IPR039426">
    <property type="entry name" value="TonB-dep_rcpt-like"/>
</dbReference>
<feature type="domain" description="TonB-dependent transporter Oar-like beta-barrel" evidence="1">
    <location>
        <begin position="175"/>
        <end position="242"/>
    </location>
</feature>
<dbReference type="Gene3D" id="2.60.40.1120">
    <property type="entry name" value="Carboxypeptidase-like, regulatory domain"/>
    <property type="match status" value="1"/>
</dbReference>
<dbReference type="PROSITE" id="PS52016">
    <property type="entry name" value="TONB_DEPENDENT_REC_3"/>
    <property type="match status" value="1"/>
</dbReference>
<evidence type="ECO:0000259" key="1">
    <source>
        <dbReference type="Pfam" id="PF25183"/>
    </source>
</evidence>
<organism evidence="2">
    <name type="scientific">marine sediment metagenome</name>
    <dbReference type="NCBI Taxonomy" id="412755"/>
    <lineage>
        <taxon>unclassified sequences</taxon>
        <taxon>metagenomes</taxon>
        <taxon>ecological metagenomes</taxon>
    </lineage>
</organism>
<dbReference type="SUPFAM" id="SSF56935">
    <property type="entry name" value="Porins"/>
    <property type="match status" value="1"/>
</dbReference>
<dbReference type="AlphaFoldDB" id="X0Z6Z2"/>
<dbReference type="Gene3D" id="2.170.130.10">
    <property type="entry name" value="TonB-dependent receptor, plug domain"/>
    <property type="match status" value="1"/>
</dbReference>